<feature type="compositionally biased region" description="Low complexity" evidence="1">
    <location>
        <begin position="173"/>
        <end position="189"/>
    </location>
</feature>
<dbReference type="Proteomes" id="UP001322138">
    <property type="component" value="Unassembled WGS sequence"/>
</dbReference>
<evidence type="ECO:0000256" key="2">
    <source>
        <dbReference type="SAM" id="Phobius"/>
    </source>
</evidence>
<keyword evidence="2" id="KW-0472">Membrane</keyword>
<proteinExistence type="predicted"/>
<reference evidence="4 5" key="1">
    <citation type="journal article" date="2023" name="bioRxiv">
        <title>High-quality genome assemblies of four members of thePodospora anserinaspecies complex.</title>
        <authorList>
            <person name="Ament-Velasquez S.L."/>
            <person name="Vogan A.A."/>
            <person name="Wallerman O."/>
            <person name="Hartmann F."/>
            <person name="Gautier V."/>
            <person name="Silar P."/>
            <person name="Giraud T."/>
            <person name="Johannesson H."/>
        </authorList>
    </citation>
    <scope>NUCLEOTIDE SEQUENCE [LARGE SCALE GENOMIC DNA]</scope>
    <source>
        <strain evidence="4 5">CBS 112042</strain>
    </source>
</reference>
<comment type="caution">
    <text evidence="4">The sequence shown here is derived from an EMBL/GenBank/DDBJ whole genome shotgun (WGS) entry which is preliminary data.</text>
</comment>
<dbReference type="GeneID" id="87902070"/>
<feature type="chain" id="PRO_5045914909" evidence="3">
    <location>
        <begin position="21"/>
        <end position="196"/>
    </location>
</feature>
<feature type="transmembrane region" description="Helical" evidence="2">
    <location>
        <begin position="75"/>
        <end position="95"/>
    </location>
</feature>
<protein>
    <submittedName>
        <fullName evidence="4">Uncharacterized protein</fullName>
    </submittedName>
</protein>
<evidence type="ECO:0000256" key="1">
    <source>
        <dbReference type="SAM" id="MobiDB-lite"/>
    </source>
</evidence>
<keyword evidence="2" id="KW-0812">Transmembrane</keyword>
<feature type="region of interest" description="Disordered" evidence="1">
    <location>
        <begin position="173"/>
        <end position="196"/>
    </location>
</feature>
<feature type="signal peptide" evidence="3">
    <location>
        <begin position="1"/>
        <end position="20"/>
    </location>
</feature>
<keyword evidence="5" id="KW-1185">Reference proteome</keyword>
<dbReference type="RefSeq" id="XP_062728647.1">
    <property type="nucleotide sequence ID" value="XM_062882588.1"/>
</dbReference>
<organism evidence="4 5">
    <name type="scientific">Podospora bellae-mahoneyi</name>
    <dbReference type="NCBI Taxonomy" id="2093777"/>
    <lineage>
        <taxon>Eukaryota</taxon>
        <taxon>Fungi</taxon>
        <taxon>Dikarya</taxon>
        <taxon>Ascomycota</taxon>
        <taxon>Pezizomycotina</taxon>
        <taxon>Sordariomycetes</taxon>
        <taxon>Sordariomycetidae</taxon>
        <taxon>Sordariales</taxon>
        <taxon>Podosporaceae</taxon>
        <taxon>Podospora</taxon>
    </lineage>
</organism>
<accession>A0ABR0F6M6</accession>
<evidence type="ECO:0000313" key="5">
    <source>
        <dbReference type="Proteomes" id="UP001322138"/>
    </source>
</evidence>
<gene>
    <name evidence="4" type="ORF">QC761_710420</name>
</gene>
<keyword evidence="3" id="KW-0732">Signal</keyword>
<evidence type="ECO:0000313" key="4">
    <source>
        <dbReference type="EMBL" id="KAK4639671.1"/>
    </source>
</evidence>
<dbReference type="EMBL" id="JAFFGZ010000009">
    <property type="protein sequence ID" value="KAK4639671.1"/>
    <property type="molecule type" value="Genomic_DNA"/>
</dbReference>
<sequence>MYRPTLRLTLLSPLLSQTTATPLLQATIALPSRASSTVTEPSFWRSMIPKPLRKDNHHRSLPAQKQPPKKDWNPATFFICIFLFIGSMSIQQIALRKDYEAFTRQSDARISLLREVVEKLQSGQDVDVEKVLGTGDPEREKEWDEVLKEIEREEATRKRQQAETAAAAAAQVKADAEAAAARRPAPKSALSSQGFF</sequence>
<keyword evidence="2" id="KW-1133">Transmembrane helix</keyword>
<evidence type="ECO:0000256" key="3">
    <source>
        <dbReference type="SAM" id="SignalP"/>
    </source>
</evidence>
<dbReference type="Pfam" id="PF17254">
    <property type="entry name" value="DUF5321"/>
    <property type="match status" value="1"/>
</dbReference>
<name>A0ABR0F6M6_9PEZI</name>
<dbReference type="InterPro" id="IPR035213">
    <property type="entry name" value="DUF5321"/>
</dbReference>